<dbReference type="PANTHER" id="PTHR40459:SF1">
    <property type="entry name" value="CONSERVED HYPOTHETICAL ALANINE AND LEUCINE RICH PROTEIN"/>
    <property type="match status" value="1"/>
</dbReference>
<proteinExistence type="predicted"/>
<dbReference type="InterPro" id="IPR037108">
    <property type="entry name" value="TM1727-like_C_sf"/>
</dbReference>
<dbReference type="InterPro" id="IPR018931">
    <property type="entry name" value="DUF2520"/>
</dbReference>
<feature type="domain" description="DUF2520" evidence="2">
    <location>
        <begin position="124"/>
        <end position="245"/>
    </location>
</feature>
<dbReference type="Gene3D" id="3.40.50.720">
    <property type="entry name" value="NAD(P)-binding Rossmann-like Domain"/>
    <property type="match status" value="1"/>
</dbReference>
<reference evidence="3 4" key="1">
    <citation type="submission" date="2023-11" db="EMBL/GenBank/DDBJ databases">
        <title>Draft genome sequence of Microbacterium arthrosphaerae JCM 30492.</title>
        <authorList>
            <person name="Zhang G."/>
            <person name="Ding Y."/>
        </authorList>
    </citation>
    <scope>NUCLEOTIDE SEQUENCE [LARGE SCALE GENOMIC DNA]</scope>
    <source>
        <strain evidence="3 4">JCM 30492</strain>
    </source>
</reference>
<evidence type="ECO:0000313" key="3">
    <source>
        <dbReference type="EMBL" id="MDW4573706.1"/>
    </source>
</evidence>
<evidence type="ECO:0000259" key="2">
    <source>
        <dbReference type="Pfam" id="PF10728"/>
    </source>
</evidence>
<dbReference type="InterPro" id="IPR036291">
    <property type="entry name" value="NAD(P)-bd_dom_sf"/>
</dbReference>
<dbReference type="Gene3D" id="1.10.1040.20">
    <property type="entry name" value="ProC-like, C-terminal domain"/>
    <property type="match status" value="1"/>
</dbReference>
<dbReference type="Proteomes" id="UP001283109">
    <property type="component" value="Unassembled WGS sequence"/>
</dbReference>
<accession>A0ABU4H2Z3</accession>
<dbReference type="InterPro" id="IPR008927">
    <property type="entry name" value="6-PGluconate_DH-like_C_sf"/>
</dbReference>
<feature type="compositionally biased region" description="Basic and acidic residues" evidence="1">
    <location>
        <begin position="1"/>
        <end position="10"/>
    </location>
</feature>
<dbReference type="EMBL" id="JAWQEV010000004">
    <property type="protein sequence ID" value="MDW4573706.1"/>
    <property type="molecule type" value="Genomic_DNA"/>
</dbReference>
<evidence type="ECO:0000256" key="1">
    <source>
        <dbReference type="SAM" id="MobiDB-lite"/>
    </source>
</evidence>
<dbReference type="SUPFAM" id="SSF48179">
    <property type="entry name" value="6-phosphogluconate dehydrogenase C-terminal domain-like"/>
    <property type="match status" value="1"/>
</dbReference>
<evidence type="ECO:0000313" key="4">
    <source>
        <dbReference type="Proteomes" id="UP001283109"/>
    </source>
</evidence>
<protein>
    <submittedName>
        <fullName evidence="3">DUF2520 domain-containing protein</fullName>
    </submittedName>
</protein>
<gene>
    <name evidence="3" type="ORF">R8Z58_13075</name>
</gene>
<feature type="region of interest" description="Disordered" evidence="1">
    <location>
        <begin position="1"/>
        <end position="21"/>
    </location>
</feature>
<name>A0ABU4H2Z3_9MICO</name>
<comment type="caution">
    <text evidence="3">The sequence shown here is derived from an EMBL/GenBank/DDBJ whole genome shotgun (WGS) entry which is preliminary data.</text>
</comment>
<keyword evidence="4" id="KW-1185">Reference proteome</keyword>
<dbReference type="PANTHER" id="PTHR40459">
    <property type="entry name" value="CONSERVED HYPOTHETICAL ALANINE AND LEUCINE RICH PROTEIN"/>
    <property type="match status" value="1"/>
</dbReference>
<dbReference type="Pfam" id="PF10728">
    <property type="entry name" value="DUF2520"/>
    <property type="match status" value="1"/>
</dbReference>
<organism evidence="3 4">
    <name type="scientific">Microbacterium arthrosphaerae</name>
    <dbReference type="NCBI Taxonomy" id="792652"/>
    <lineage>
        <taxon>Bacteria</taxon>
        <taxon>Bacillati</taxon>
        <taxon>Actinomycetota</taxon>
        <taxon>Actinomycetes</taxon>
        <taxon>Micrococcales</taxon>
        <taxon>Microbacteriaceae</taxon>
        <taxon>Microbacterium</taxon>
    </lineage>
</organism>
<dbReference type="SUPFAM" id="SSF51735">
    <property type="entry name" value="NAD(P)-binding Rossmann-fold domains"/>
    <property type="match status" value="1"/>
</dbReference>
<dbReference type="RefSeq" id="WP_318354224.1">
    <property type="nucleotide sequence ID" value="NZ_JAWQEV010000004.1"/>
</dbReference>
<sequence>MPDRRPDHARTPAGPSGDIPAGIPGPVAIVGAGRMGRAMAAALSAAGVHVDGPLGRGATAAGAGVVLLAVPDAEIATAARALSAGALVGHLSGATTLEPLAPHEAFGIHPLTTVVGDTSFAGVPAAVAGATPRALAVAQALAGALGMEPFEVADADRPAYHAAASIASNFLVTLEAFAAELGATAGVPPHAFAPLVRATAENWERHGAAALTGPIARGDEVTVTRQRAAVAERLPGRLELFDALVTATRDLAASTRSEAAS</sequence>